<dbReference type="SMART" id="SM00849">
    <property type="entry name" value="Lactamase_B"/>
    <property type="match status" value="1"/>
</dbReference>
<dbReference type="Pfam" id="PF00753">
    <property type="entry name" value="Lactamase_B"/>
    <property type="match status" value="1"/>
</dbReference>
<organism evidence="3 4">
    <name type="scientific">Steroidobacter flavus</name>
    <dbReference type="NCBI Taxonomy" id="1842136"/>
    <lineage>
        <taxon>Bacteria</taxon>
        <taxon>Pseudomonadati</taxon>
        <taxon>Pseudomonadota</taxon>
        <taxon>Gammaproteobacteria</taxon>
        <taxon>Steroidobacterales</taxon>
        <taxon>Steroidobacteraceae</taxon>
        <taxon>Steroidobacter</taxon>
    </lineage>
</organism>
<dbReference type="Proteomes" id="UP001595904">
    <property type="component" value="Unassembled WGS sequence"/>
</dbReference>
<dbReference type="CDD" id="cd16282">
    <property type="entry name" value="metallo-hydrolase-like_MBL-fold"/>
    <property type="match status" value="1"/>
</dbReference>
<dbReference type="RefSeq" id="WP_380595925.1">
    <property type="nucleotide sequence ID" value="NZ_JBHSDU010000003.1"/>
</dbReference>
<evidence type="ECO:0000256" key="1">
    <source>
        <dbReference type="SAM" id="SignalP"/>
    </source>
</evidence>
<keyword evidence="1" id="KW-0732">Signal</keyword>
<dbReference type="SUPFAM" id="SSF56281">
    <property type="entry name" value="Metallo-hydrolase/oxidoreductase"/>
    <property type="match status" value="1"/>
</dbReference>
<dbReference type="Gene3D" id="3.60.15.10">
    <property type="entry name" value="Ribonuclease Z/Hydroxyacylglutathione hydrolase-like"/>
    <property type="match status" value="1"/>
</dbReference>
<name>A0ABV8SN74_9GAMM</name>
<evidence type="ECO:0000313" key="3">
    <source>
        <dbReference type="EMBL" id="MFC4308846.1"/>
    </source>
</evidence>
<protein>
    <submittedName>
        <fullName evidence="3">MBL fold metallo-hydrolase</fullName>
    </submittedName>
</protein>
<dbReference type="InterPro" id="IPR036866">
    <property type="entry name" value="RibonucZ/Hydroxyglut_hydro"/>
</dbReference>
<accession>A0ABV8SN74</accession>
<dbReference type="EMBL" id="JBHSDU010000003">
    <property type="protein sequence ID" value="MFC4308846.1"/>
    <property type="molecule type" value="Genomic_DNA"/>
</dbReference>
<dbReference type="InterPro" id="IPR001279">
    <property type="entry name" value="Metallo-B-lactamas"/>
</dbReference>
<sequence>MSFRRLIWLAALAATCPTYAAQQFTVTKLRDNVFTVLRGDPPGLAVESNAGFIECADHVIVVDAQSNDATTSQVLAQVRLYTNNKPVRYLINTHWHDDHIVGTHIYKDAFPGMKVIGSVASLSYLPNQGKQNRDQFHRAIPEVLERFRKTLETGKTSAGKPLSDEQRRSLESDLRLGEGYATVPDDFVAILPDIGVQDKYSIRDKGCAVDVIAIGNAHTTGDLVVHLPEQSVAFVGDVVGWPVPLVGAEQSRVRDWARTLKRIRDLKAATVVPGHGPLMRDNAQIDRIIDLMTAIPQRVDAERAKGGSLEEVRTRIDLSDFRRQFANGSEVNGALFDAYVTGPAVTNAWNYP</sequence>
<reference evidence="4" key="1">
    <citation type="journal article" date="2019" name="Int. J. Syst. Evol. Microbiol.">
        <title>The Global Catalogue of Microorganisms (GCM) 10K type strain sequencing project: providing services to taxonomists for standard genome sequencing and annotation.</title>
        <authorList>
            <consortium name="The Broad Institute Genomics Platform"/>
            <consortium name="The Broad Institute Genome Sequencing Center for Infectious Disease"/>
            <person name="Wu L."/>
            <person name="Ma J."/>
        </authorList>
    </citation>
    <scope>NUCLEOTIDE SEQUENCE [LARGE SCALE GENOMIC DNA]</scope>
    <source>
        <strain evidence="4">CGMCC 1.10759</strain>
    </source>
</reference>
<feature type="signal peptide" evidence="1">
    <location>
        <begin position="1"/>
        <end position="20"/>
    </location>
</feature>
<gene>
    <name evidence="3" type="ORF">ACFPN2_07115</name>
</gene>
<feature type="chain" id="PRO_5045966805" evidence="1">
    <location>
        <begin position="21"/>
        <end position="352"/>
    </location>
</feature>
<dbReference type="PANTHER" id="PTHR42951">
    <property type="entry name" value="METALLO-BETA-LACTAMASE DOMAIN-CONTAINING"/>
    <property type="match status" value="1"/>
</dbReference>
<keyword evidence="4" id="KW-1185">Reference proteome</keyword>
<proteinExistence type="predicted"/>
<dbReference type="InterPro" id="IPR050855">
    <property type="entry name" value="NDM-1-like"/>
</dbReference>
<evidence type="ECO:0000313" key="4">
    <source>
        <dbReference type="Proteomes" id="UP001595904"/>
    </source>
</evidence>
<dbReference type="PANTHER" id="PTHR42951:SF20">
    <property type="entry name" value="BETA LACTAMASE"/>
    <property type="match status" value="1"/>
</dbReference>
<comment type="caution">
    <text evidence="3">The sequence shown here is derived from an EMBL/GenBank/DDBJ whole genome shotgun (WGS) entry which is preliminary data.</text>
</comment>
<feature type="domain" description="Metallo-beta-lactamase" evidence="2">
    <location>
        <begin position="47"/>
        <end position="275"/>
    </location>
</feature>
<evidence type="ECO:0000259" key="2">
    <source>
        <dbReference type="SMART" id="SM00849"/>
    </source>
</evidence>